<name>A0A5K4FBN6_SCHMA</name>
<dbReference type="SUPFAM" id="SSF57667">
    <property type="entry name" value="beta-beta-alpha zinc fingers"/>
    <property type="match status" value="2"/>
</dbReference>
<dbReference type="SMART" id="SM00355">
    <property type="entry name" value="ZnF_C2H2"/>
    <property type="match status" value="3"/>
</dbReference>
<reference evidence="12" key="1">
    <citation type="journal article" date="2012" name="PLoS Negl. Trop. Dis.">
        <title>A systematically improved high quality genome and transcriptome of the human blood fluke Schistosoma mansoni.</title>
        <authorList>
            <person name="Protasio A.V."/>
            <person name="Tsai I.J."/>
            <person name="Babbage A."/>
            <person name="Nichol S."/>
            <person name="Hunt M."/>
            <person name="Aslett M.A."/>
            <person name="De Silva N."/>
            <person name="Velarde G.S."/>
            <person name="Anderson T.J."/>
            <person name="Clark R.C."/>
            <person name="Davidson C."/>
            <person name="Dillon G.P."/>
            <person name="Holroyd N.E."/>
            <person name="LoVerde P.T."/>
            <person name="Lloyd C."/>
            <person name="McQuillan J."/>
            <person name="Oliveira G."/>
            <person name="Otto T.D."/>
            <person name="Parker-Manuel S.J."/>
            <person name="Quail M.A."/>
            <person name="Wilson R.A."/>
            <person name="Zerlotini A."/>
            <person name="Dunne D.W."/>
            <person name="Berriman M."/>
        </authorList>
    </citation>
    <scope>NUCLEOTIDE SEQUENCE [LARGE SCALE GENOMIC DNA]</scope>
    <source>
        <strain evidence="12">Puerto Rican</strain>
    </source>
</reference>
<evidence type="ECO:0000313" key="13">
    <source>
        <dbReference type="WBParaSite" id="Smp_344240.1"/>
    </source>
</evidence>
<dbReference type="Proteomes" id="UP000008854">
    <property type="component" value="Unassembled WGS sequence"/>
</dbReference>
<evidence type="ECO:0000256" key="10">
    <source>
        <dbReference type="SAM" id="MobiDB-lite"/>
    </source>
</evidence>
<dbReference type="GO" id="GO:0008270">
    <property type="term" value="F:zinc ion binding"/>
    <property type="evidence" value="ECO:0007669"/>
    <property type="project" value="UniProtKB-KW"/>
</dbReference>
<evidence type="ECO:0000313" key="12">
    <source>
        <dbReference type="Proteomes" id="UP000008854"/>
    </source>
</evidence>
<dbReference type="AlphaFoldDB" id="A0A5K4FBN6"/>
<dbReference type="InterPro" id="IPR013087">
    <property type="entry name" value="Znf_C2H2_type"/>
</dbReference>
<evidence type="ECO:0000256" key="9">
    <source>
        <dbReference type="PROSITE-ProRule" id="PRU00042"/>
    </source>
</evidence>
<comment type="subcellular location">
    <subcellularLocation>
        <location evidence="1">Nucleus</location>
    </subcellularLocation>
</comment>
<dbReference type="GO" id="GO:0000978">
    <property type="term" value="F:RNA polymerase II cis-regulatory region sequence-specific DNA binding"/>
    <property type="evidence" value="ECO:0007669"/>
    <property type="project" value="TreeGrafter"/>
</dbReference>
<keyword evidence="7" id="KW-0804">Transcription</keyword>
<dbReference type="FunFam" id="3.30.160.60:FF:000395">
    <property type="entry name" value="zinc finger protein 513"/>
    <property type="match status" value="1"/>
</dbReference>
<evidence type="ECO:0000256" key="1">
    <source>
        <dbReference type="ARBA" id="ARBA00004123"/>
    </source>
</evidence>
<dbReference type="PROSITE" id="PS50157">
    <property type="entry name" value="ZINC_FINGER_C2H2_2"/>
    <property type="match status" value="3"/>
</dbReference>
<reference evidence="13" key="2">
    <citation type="submission" date="2019-11" db="UniProtKB">
        <authorList>
            <consortium name="WormBaseParasite"/>
        </authorList>
    </citation>
    <scope>IDENTIFICATION</scope>
    <source>
        <strain evidence="13">Puerto Rican</strain>
    </source>
</reference>
<dbReference type="FunFam" id="3.30.160.60:FF:000032">
    <property type="entry name" value="Krueppel-like factor 4"/>
    <property type="match status" value="1"/>
</dbReference>
<feature type="region of interest" description="Disordered" evidence="10">
    <location>
        <begin position="697"/>
        <end position="724"/>
    </location>
</feature>
<keyword evidence="4 9" id="KW-0863">Zinc-finger</keyword>
<keyword evidence="8" id="KW-0539">Nucleus</keyword>
<evidence type="ECO:0000256" key="4">
    <source>
        <dbReference type="ARBA" id="ARBA00022771"/>
    </source>
</evidence>
<dbReference type="InterPro" id="IPR036236">
    <property type="entry name" value="Znf_C2H2_sf"/>
</dbReference>
<evidence type="ECO:0000256" key="7">
    <source>
        <dbReference type="ARBA" id="ARBA00023163"/>
    </source>
</evidence>
<keyword evidence="6" id="KW-0805">Transcription regulation</keyword>
<accession>A0A5K4FBN6</accession>
<dbReference type="Pfam" id="PF00096">
    <property type="entry name" value="zf-C2H2"/>
    <property type="match status" value="1"/>
</dbReference>
<keyword evidence="12" id="KW-1185">Reference proteome</keyword>
<dbReference type="ExpressionAtlas" id="A0A5K4FBN6">
    <property type="expression patterns" value="baseline"/>
</dbReference>
<keyword evidence="2" id="KW-0479">Metal-binding</keyword>
<evidence type="ECO:0000256" key="5">
    <source>
        <dbReference type="ARBA" id="ARBA00022833"/>
    </source>
</evidence>
<proteinExistence type="predicted"/>
<organism evidence="12 13">
    <name type="scientific">Schistosoma mansoni</name>
    <name type="common">Blood fluke</name>
    <dbReference type="NCBI Taxonomy" id="6183"/>
    <lineage>
        <taxon>Eukaryota</taxon>
        <taxon>Metazoa</taxon>
        <taxon>Spiralia</taxon>
        <taxon>Lophotrochozoa</taxon>
        <taxon>Platyhelminthes</taxon>
        <taxon>Trematoda</taxon>
        <taxon>Digenea</taxon>
        <taxon>Strigeidida</taxon>
        <taxon>Schistosomatoidea</taxon>
        <taxon>Schistosomatidae</taxon>
        <taxon>Schistosoma</taxon>
    </lineage>
</organism>
<dbReference type="Gene3D" id="3.30.160.60">
    <property type="entry name" value="Classic Zinc Finger"/>
    <property type="match status" value="3"/>
</dbReference>
<protein>
    <submittedName>
        <fullName evidence="13">C2H2-type domain-containing protein</fullName>
    </submittedName>
</protein>
<dbReference type="PROSITE" id="PS00028">
    <property type="entry name" value="ZINC_FINGER_C2H2_1"/>
    <property type="match status" value="2"/>
</dbReference>
<evidence type="ECO:0000256" key="6">
    <source>
        <dbReference type="ARBA" id="ARBA00023015"/>
    </source>
</evidence>
<evidence type="ECO:0000256" key="8">
    <source>
        <dbReference type="ARBA" id="ARBA00023242"/>
    </source>
</evidence>
<evidence type="ECO:0000256" key="2">
    <source>
        <dbReference type="ARBA" id="ARBA00022723"/>
    </source>
</evidence>
<dbReference type="GO" id="GO:0005634">
    <property type="term" value="C:nucleus"/>
    <property type="evidence" value="ECO:0007669"/>
    <property type="project" value="UniProtKB-SubCell"/>
</dbReference>
<feature type="domain" description="C2H2-type" evidence="11">
    <location>
        <begin position="766"/>
        <end position="793"/>
    </location>
</feature>
<evidence type="ECO:0000256" key="3">
    <source>
        <dbReference type="ARBA" id="ARBA00022737"/>
    </source>
</evidence>
<dbReference type="STRING" id="6183.A0A5K4FBN6"/>
<keyword evidence="3" id="KW-0677">Repeat</keyword>
<dbReference type="PANTHER" id="PTHR23235:SF161">
    <property type="entry name" value="C2H2-TYPE DOMAIN-CONTAINING PROTEIN"/>
    <property type="match status" value="1"/>
</dbReference>
<dbReference type="InParanoid" id="A0A5K4FBN6"/>
<dbReference type="GO" id="GO:0000981">
    <property type="term" value="F:DNA-binding transcription factor activity, RNA polymerase II-specific"/>
    <property type="evidence" value="ECO:0007669"/>
    <property type="project" value="TreeGrafter"/>
</dbReference>
<dbReference type="PANTHER" id="PTHR23235">
    <property type="entry name" value="KRUEPPEL-LIKE TRANSCRIPTION FACTOR"/>
    <property type="match status" value="1"/>
</dbReference>
<feature type="domain" description="C2H2-type" evidence="11">
    <location>
        <begin position="738"/>
        <end position="765"/>
    </location>
</feature>
<sequence length="880" mass="98909">MNSASSNFQCTTLLPDCLNSNALKTSSLYMRRWRRRQCIKLETDQIEGQQCQQPQPQQRQKPLYDDFVSNTNHFQNSSVNLNQCMDDIHRTNSVLAINELSNCSGDTSITTTSTIDVIYTNSNNNNSDRSYQSLTTNTLVANRSNTDAEFCMVSNSTPVMFNGGVTSPGNYKKILIDRYLLSQSMSHCGTIYESINPFTKMVHVPLLQGEQTDLSNEKAMKVPLNTDTNYHLETKSTIPEELINRKESNSSDNQIRNFQSLLRKLLCDILTRELLANKYKDKPYMIQSTVSSNHKRYCNTFNPNVTLQNPIITINDRIYNPDSSNTETKLSFNSENYEEAISTPCFDPNVGHEFLNELQSLLRNNCYSNGMKASDHQPTAMQILSHEKNSSLYTCLGSSKSSLLKINPNNQLTTPLLGMRNSVDKLLCPEVIKKNSVDASKPKHSQKSFYHSLAETSMSRISKDFINNNNTVNTTTTTTVFSPNFLHSLHCSVKNPNIQNSTLNSLLLVCSQPCTTMSIDSELSTLTSSTCSTHKQQQYPSVETSVSHPSSPLFKYRHPMDDHKFSTTSPHSSLLSSIHITPEKCFHTTIITSTTPITTIITTNSKISEQTNTHQSHLPFTITSISPTQINTPNVNQISMFNDNNNSNDNNLVQSYCDLQFMDIDNYQCKNSSNCKQTVSNGTDNCTTFNTFSSIPTLNSNKHSNTTSTTTTTTTNDTNKSSSINSSLIQHRTSNGLFVCMVCSRQFTRSDMLVRHAHVHTGHKPFECTICGQAFSRSDHLSTHQRTHTGQRPYQCSLCYYSASRRDMITRHLRVHQRKGQIVSTNESGGALKLHFTINFSQPSKYSLKHKGDRNTSSLVNVTDNRSSVISQSSHLNSFH</sequence>
<keyword evidence="5" id="KW-0862">Zinc</keyword>
<dbReference type="WBParaSite" id="Smp_344240.1">
    <property type="protein sequence ID" value="Smp_344240.1"/>
    <property type="gene ID" value="Smp_344240"/>
</dbReference>
<evidence type="ECO:0000259" key="11">
    <source>
        <dbReference type="PROSITE" id="PS50157"/>
    </source>
</evidence>
<feature type="domain" description="C2H2-type" evidence="11">
    <location>
        <begin position="794"/>
        <end position="821"/>
    </location>
</feature>